<dbReference type="Proteomes" id="UP000478417">
    <property type="component" value="Unassembled WGS sequence"/>
</dbReference>
<dbReference type="InterPro" id="IPR036415">
    <property type="entry name" value="Lamin_tail_dom_sf"/>
</dbReference>
<keyword evidence="4" id="KW-1185">Reference proteome</keyword>
<evidence type="ECO:0000313" key="3">
    <source>
        <dbReference type="EMBL" id="NDV63152.1"/>
    </source>
</evidence>
<sequence length="432" mass="45118">MKKLFLLSLAALATTQLAQAQVISEIDLDNSKVEIVNNTASTVDLTGYFWCNRVNGSPFYPAVSAAEIDAANSTATSLVMASGEILVFQLTSAFLPASGGELGLYNTNSFGSRAALVDYVNYGTSTGVRDTVAVQSPAIWESNAAVDLSGAAPGETIQLLGGTAGDSVNDYIVAAGTIGAAQSAKLVISEIDLDNSKVEIVNVGIGLADLTGYFWCNRVNGSPFYPAVSASDIDGANSDGTDLIIGYQEVLVFDLTSAFLPASGGELGLYSTNTFSTRSALIDYVNYGTSTGVRDTVAVQSPAIWESNAAVDLTGAGPGDSIQLRFGEPGDSVSHYEVKTASIGIAQSIFEVPPPPGMVSITDFGFIDSTTVFIEFTYDGSQTVVPVESSVLGGFTAVSDRTTVLEPSGNRFEFSVPAGNRFFFRLEEISGP</sequence>
<name>A0A6B2M4C8_9BACT</name>
<dbReference type="SUPFAM" id="SSF74853">
    <property type="entry name" value="Lamin A/C globular tail domain"/>
    <property type="match status" value="1"/>
</dbReference>
<feature type="domain" description="LTD" evidence="2">
    <location>
        <begin position="14"/>
        <end position="142"/>
    </location>
</feature>
<proteinExistence type="predicted"/>
<evidence type="ECO:0000256" key="1">
    <source>
        <dbReference type="SAM" id="SignalP"/>
    </source>
</evidence>
<protein>
    <submittedName>
        <fullName evidence="3">Lamin tail domain-containing protein</fullName>
    </submittedName>
</protein>
<keyword evidence="1" id="KW-0732">Signal</keyword>
<dbReference type="RefSeq" id="WP_163966262.1">
    <property type="nucleotide sequence ID" value="NZ_JAAGNX010000003.1"/>
</dbReference>
<dbReference type="AlphaFoldDB" id="A0A6B2M4C8"/>
<evidence type="ECO:0000313" key="4">
    <source>
        <dbReference type="Proteomes" id="UP000478417"/>
    </source>
</evidence>
<gene>
    <name evidence="3" type="ORF">G0Q06_11870</name>
</gene>
<reference evidence="3 4" key="1">
    <citation type="submission" date="2020-02" db="EMBL/GenBank/DDBJ databases">
        <title>Albibacoteraceae fam. nov., the first described family within the subdivision 4 Verrucomicrobia.</title>
        <authorList>
            <person name="Xi F."/>
        </authorList>
    </citation>
    <scope>NUCLEOTIDE SEQUENCE [LARGE SCALE GENOMIC DNA]</scope>
    <source>
        <strain evidence="3 4">CK1056</strain>
    </source>
</reference>
<comment type="caution">
    <text evidence="3">The sequence shown here is derived from an EMBL/GenBank/DDBJ whole genome shotgun (WGS) entry which is preliminary data.</text>
</comment>
<feature type="signal peptide" evidence="1">
    <location>
        <begin position="1"/>
        <end position="20"/>
    </location>
</feature>
<dbReference type="EMBL" id="JAAGNX010000003">
    <property type="protein sequence ID" value="NDV63152.1"/>
    <property type="molecule type" value="Genomic_DNA"/>
</dbReference>
<feature type="chain" id="PRO_5025598907" evidence="1">
    <location>
        <begin position="21"/>
        <end position="432"/>
    </location>
</feature>
<evidence type="ECO:0000259" key="2">
    <source>
        <dbReference type="PROSITE" id="PS51841"/>
    </source>
</evidence>
<dbReference type="InterPro" id="IPR001322">
    <property type="entry name" value="Lamin_tail_dom"/>
</dbReference>
<dbReference type="PROSITE" id="PS51841">
    <property type="entry name" value="LTD"/>
    <property type="match status" value="1"/>
</dbReference>
<accession>A0A6B2M4C8</accession>
<organism evidence="3 4">
    <name type="scientific">Oceanipulchritudo coccoides</name>
    <dbReference type="NCBI Taxonomy" id="2706888"/>
    <lineage>
        <taxon>Bacteria</taxon>
        <taxon>Pseudomonadati</taxon>
        <taxon>Verrucomicrobiota</taxon>
        <taxon>Opitutia</taxon>
        <taxon>Puniceicoccales</taxon>
        <taxon>Oceanipulchritudinaceae</taxon>
        <taxon>Oceanipulchritudo</taxon>
    </lineage>
</organism>